<dbReference type="Proteomes" id="UP000005439">
    <property type="component" value="Chromosome"/>
</dbReference>
<dbReference type="STRING" id="679936.Sulac_0917"/>
<keyword evidence="1 4" id="KW-0378">Hydrolase</keyword>
<accession>G8TSP2</accession>
<dbReference type="KEGG" id="sap:Sulac_0917"/>
<dbReference type="PANTHER" id="PTHR12304:SF4">
    <property type="entry name" value="URIDINE NUCLEOSIDASE"/>
    <property type="match status" value="1"/>
</dbReference>
<dbReference type="GO" id="GO:0006152">
    <property type="term" value="P:purine nucleoside catabolic process"/>
    <property type="evidence" value="ECO:0007669"/>
    <property type="project" value="TreeGrafter"/>
</dbReference>
<dbReference type="EMBL" id="CP003179">
    <property type="protein sequence ID" value="AEW04419.1"/>
    <property type="molecule type" value="Genomic_DNA"/>
</dbReference>
<dbReference type="Pfam" id="PF01156">
    <property type="entry name" value="IU_nuc_hydro"/>
    <property type="match status" value="1"/>
</dbReference>
<dbReference type="GO" id="GO:0008477">
    <property type="term" value="F:purine nucleosidase activity"/>
    <property type="evidence" value="ECO:0007669"/>
    <property type="project" value="TreeGrafter"/>
</dbReference>
<dbReference type="Gene3D" id="3.90.245.10">
    <property type="entry name" value="Ribonucleoside hydrolase-like"/>
    <property type="match status" value="1"/>
</dbReference>
<dbReference type="PANTHER" id="PTHR12304">
    <property type="entry name" value="INOSINE-URIDINE PREFERRING NUCLEOSIDE HYDROLASE"/>
    <property type="match status" value="1"/>
</dbReference>
<sequence>MVYLDMDPGHDDALALLVALKTFPVAAVTTVAGNQTVDKTFLNARRILHLAGRQEIPVYRGADAPLFYPLVVADNVHGDSGLDGYTFPPLPEADTAGISAISWLGRTLTEAEEPIDWIATGPLTNVARVLLGHPEARRAIRSLTVMGGSLGTGNITPEAEFNFYVDPDAAQWVLAAGLPLTMVGLDVTRKARLTREDVGRFISWGSPVGDALYHLLTFYGRHEPQASDVGMPIHDVLAVAALAIPEVFRWEWLSLRVFREDSPLRGASRPSSDGKGPVVRVAIDIDTPRFFEWFWAQLQDYRTIG</sequence>
<reference evidence="4 5" key="2">
    <citation type="journal article" date="2012" name="Stand. Genomic Sci.">
        <title>Complete genome sequence of the moderately thermophilic mineral-sulfide-oxidizing firmicute Sulfobacillus acidophilus type strain (NAL(T)).</title>
        <authorList>
            <person name="Anderson I."/>
            <person name="Chertkov O."/>
            <person name="Chen A."/>
            <person name="Saunders E."/>
            <person name="Lapidus A."/>
            <person name="Nolan M."/>
            <person name="Lucas S."/>
            <person name="Hammon N."/>
            <person name="Deshpande S."/>
            <person name="Cheng J.F."/>
            <person name="Han C."/>
            <person name="Tapia R."/>
            <person name="Goodwin L.A."/>
            <person name="Pitluck S."/>
            <person name="Liolios K."/>
            <person name="Pagani I."/>
            <person name="Ivanova N."/>
            <person name="Mikhailova N."/>
            <person name="Pati A."/>
            <person name="Palaniappan K."/>
            <person name="Land M."/>
            <person name="Pan C."/>
            <person name="Rohde M."/>
            <person name="Pukall R."/>
            <person name="Goker M."/>
            <person name="Detter J.C."/>
            <person name="Woyke T."/>
            <person name="Bristow J."/>
            <person name="Eisen J.A."/>
            <person name="Markowitz V."/>
            <person name="Hugenholtz P."/>
            <person name="Kyrpides N.C."/>
            <person name="Klenk H.P."/>
            <person name="Mavromatis K."/>
        </authorList>
    </citation>
    <scope>NUCLEOTIDE SEQUENCE [LARGE SCALE GENOMIC DNA]</scope>
    <source>
        <strain evidence="5">ATCC 700253 / DSM 10332 / NAL</strain>
    </source>
</reference>
<evidence type="ECO:0000313" key="5">
    <source>
        <dbReference type="Proteomes" id="UP000005439"/>
    </source>
</evidence>
<dbReference type="GO" id="GO:0005829">
    <property type="term" value="C:cytosol"/>
    <property type="evidence" value="ECO:0007669"/>
    <property type="project" value="TreeGrafter"/>
</dbReference>
<protein>
    <submittedName>
        <fullName evidence="4">Ribosylpyrimidine nucleosidase</fullName>
        <ecNumber evidence="4">3.2.2.8</ecNumber>
    </submittedName>
</protein>
<dbReference type="InterPro" id="IPR023186">
    <property type="entry name" value="IUNH"/>
</dbReference>
<dbReference type="InterPro" id="IPR001910">
    <property type="entry name" value="Inosine/uridine_hydrolase_dom"/>
</dbReference>
<dbReference type="AlphaFoldDB" id="G8TSP2"/>
<evidence type="ECO:0000256" key="2">
    <source>
        <dbReference type="ARBA" id="ARBA00023295"/>
    </source>
</evidence>
<keyword evidence="2 4" id="KW-0326">Glycosidase</keyword>
<dbReference type="PATRIC" id="fig|679936.5.peg.970"/>
<evidence type="ECO:0000256" key="1">
    <source>
        <dbReference type="ARBA" id="ARBA00022801"/>
    </source>
</evidence>
<dbReference type="InterPro" id="IPR036452">
    <property type="entry name" value="Ribo_hydro-like"/>
</dbReference>
<dbReference type="GO" id="GO:0050263">
    <property type="term" value="F:ribosylpyrimidine nucleosidase activity"/>
    <property type="evidence" value="ECO:0007669"/>
    <property type="project" value="UniProtKB-EC"/>
</dbReference>
<reference evidence="5" key="1">
    <citation type="submission" date="2011-12" db="EMBL/GenBank/DDBJ databases">
        <title>The complete genome of chromosome of Sulfobacillus acidophilus DSM 10332.</title>
        <authorList>
            <person name="Lucas S."/>
            <person name="Han J."/>
            <person name="Lapidus A."/>
            <person name="Bruce D."/>
            <person name="Goodwin L."/>
            <person name="Pitluck S."/>
            <person name="Peters L."/>
            <person name="Kyrpides N."/>
            <person name="Mavromatis K."/>
            <person name="Ivanova N."/>
            <person name="Mikhailova N."/>
            <person name="Chertkov O."/>
            <person name="Saunders E."/>
            <person name="Detter J.C."/>
            <person name="Tapia R."/>
            <person name="Han C."/>
            <person name="Land M."/>
            <person name="Hauser L."/>
            <person name="Markowitz V."/>
            <person name="Cheng J.-F."/>
            <person name="Hugenholtz P."/>
            <person name="Woyke T."/>
            <person name="Wu D."/>
            <person name="Pukall R."/>
            <person name="Gehrich-Schroeter G."/>
            <person name="Schneider S."/>
            <person name="Klenk H.-P."/>
            <person name="Eisen J.A."/>
        </authorList>
    </citation>
    <scope>NUCLEOTIDE SEQUENCE [LARGE SCALE GENOMIC DNA]</scope>
    <source>
        <strain evidence="5">ATCC 700253 / DSM 10332 / NAL</strain>
    </source>
</reference>
<dbReference type="SUPFAM" id="SSF53590">
    <property type="entry name" value="Nucleoside hydrolase"/>
    <property type="match status" value="1"/>
</dbReference>
<dbReference type="EC" id="3.2.2.8" evidence="4"/>
<feature type="domain" description="Inosine/uridine-preferring nucleoside hydrolase" evidence="3">
    <location>
        <begin position="2"/>
        <end position="292"/>
    </location>
</feature>
<name>G8TSP2_SULAD</name>
<proteinExistence type="predicted"/>
<keyword evidence="5" id="KW-1185">Reference proteome</keyword>
<dbReference type="HOGENOM" id="CLU_036838_2_0_9"/>
<organism evidence="4 5">
    <name type="scientific">Sulfobacillus acidophilus (strain ATCC 700253 / DSM 10332 / NAL)</name>
    <dbReference type="NCBI Taxonomy" id="679936"/>
    <lineage>
        <taxon>Bacteria</taxon>
        <taxon>Bacillati</taxon>
        <taxon>Bacillota</taxon>
        <taxon>Clostridia</taxon>
        <taxon>Eubacteriales</taxon>
        <taxon>Clostridiales Family XVII. Incertae Sedis</taxon>
        <taxon>Sulfobacillus</taxon>
    </lineage>
</organism>
<evidence type="ECO:0000313" key="4">
    <source>
        <dbReference type="EMBL" id="AEW04419.1"/>
    </source>
</evidence>
<gene>
    <name evidence="4" type="ordered locus">Sulac_0917</name>
</gene>
<evidence type="ECO:0000259" key="3">
    <source>
        <dbReference type="Pfam" id="PF01156"/>
    </source>
</evidence>